<feature type="chain" id="PRO_5038526925" evidence="1">
    <location>
        <begin position="37"/>
        <end position="375"/>
    </location>
</feature>
<dbReference type="SUPFAM" id="SSF55383">
    <property type="entry name" value="Copper amine oxidase, domain N"/>
    <property type="match status" value="1"/>
</dbReference>
<protein>
    <submittedName>
        <fullName evidence="5">DUF4163 domain-containing protein</fullName>
    </submittedName>
</protein>
<dbReference type="InterPro" id="IPR025303">
    <property type="entry name" value="PdaC"/>
</dbReference>
<dbReference type="InterPro" id="IPR012854">
    <property type="entry name" value="Cu_amine_oxidase-like_N"/>
</dbReference>
<feature type="domain" description="Deacetylase PdaC" evidence="4">
    <location>
        <begin position="182"/>
        <end position="280"/>
    </location>
</feature>
<evidence type="ECO:0000259" key="3">
    <source>
        <dbReference type="Pfam" id="PF11738"/>
    </source>
</evidence>
<dbReference type="Gene3D" id="3.30.565.40">
    <property type="entry name" value="Fervidobacterium nodosum Rt17-B1 like"/>
    <property type="match status" value="1"/>
</dbReference>
<reference evidence="5 6" key="1">
    <citation type="submission" date="2020-08" db="EMBL/GenBank/DDBJ databases">
        <title>Cohnella phylogeny.</title>
        <authorList>
            <person name="Dunlap C."/>
        </authorList>
    </citation>
    <scope>NUCLEOTIDE SEQUENCE [LARGE SCALE GENOMIC DNA]</scope>
    <source>
        <strain evidence="5 6">DSM 25239</strain>
    </source>
</reference>
<dbReference type="Pfam" id="PF11738">
    <property type="entry name" value="DUF3298"/>
    <property type="match status" value="1"/>
</dbReference>
<dbReference type="Pfam" id="PF07833">
    <property type="entry name" value="Cu_amine_oxidN1"/>
    <property type="match status" value="1"/>
</dbReference>
<evidence type="ECO:0000259" key="2">
    <source>
        <dbReference type="Pfam" id="PF07833"/>
    </source>
</evidence>
<dbReference type="InterPro" id="IPR036582">
    <property type="entry name" value="Mao_N_sf"/>
</dbReference>
<dbReference type="Gene3D" id="3.30.457.10">
    <property type="entry name" value="Copper amine oxidase-like, N-terminal domain"/>
    <property type="match status" value="1"/>
</dbReference>
<dbReference type="Gene3D" id="3.90.640.20">
    <property type="entry name" value="Heat-shock cognate protein, ATPase"/>
    <property type="match status" value="1"/>
</dbReference>
<dbReference type="EMBL" id="JACJVR010000077">
    <property type="protein sequence ID" value="MBB6693672.1"/>
    <property type="molecule type" value="Genomic_DNA"/>
</dbReference>
<evidence type="ECO:0000256" key="1">
    <source>
        <dbReference type="SAM" id="SignalP"/>
    </source>
</evidence>
<dbReference type="InterPro" id="IPR021729">
    <property type="entry name" value="DUF3298"/>
</dbReference>
<evidence type="ECO:0000313" key="5">
    <source>
        <dbReference type="EMBL" id="MBB6693672.1"/>
    </source>
</evidence>
<organism evidence="5 6">
    <name type="scientific">Cohnella xylanilytica</name>
    <dbReference type="NCBI Taxonomy" id="557555"/>
    <lineage>
        <taxon>Bacteria</taxon>
        <taxon>Bacillati</taxon>
        <taxon>Bacillota</taxon>
        <taxon>Bacilli</taxon>
        <taxon>Bacillales</taxon>
        <taxon>Paenibacillaceae</taxon>
        <taxon>Cohnella</taxon>
    </lineage>
</organism>
<dbReference type="InterPro" id="IPR037126">
    <property type="entry name" value="PdaC/RsiV-like_sf"/>
</dbReference>
<dbReference type="Pfam" id="PF13739">
    <property type="entry name" value="PdaC"/>
    <property type="match status" value="1"/>
</dbReference>
<name>A0A841U2H2_9BACL</name>
<feature type="signal peptide" evidence="1">
    <location>
        <begin position="1"/>
        <end position="36"/>
    </location>
</feature>
<comment type="caution">
    <text evidence="5">The sequence shown here is derived from an EMBL/GenBank/DDBJ whole genome shotgun (WGS) entry which is preliminary data.</text>
</comment>
<feature type="domain" description="Copper amine oxidase-like N-terminal" evidence="2">
    <location>
        <begin position="59"/>
        <end position="160"/>
    </location>
</feature>
<gene>
    <name evidence="5" type="ORF">H7B90_19950</name>
</gene>
<feature type="domain" description="DUF3298" evidence="3">
    <location>
        <begin position="304"/>
        <end position="371"/>
    </location>
</feature>
<keyword evidence="1" id="KW-0732">Signal</keyword>
<evidence type="ECO:0000259" key="4">
    <source>
        <dbReference type="Pfam" id="PF13739"/>
    </source>
</evidence>
<accession>A0A841U2H2</accession>
<dbReference type="AlphaFoldDB" id="A0A841U2H2"/>
<keyword evidence="6" id="KW-1185">Reference proteome</keyword>
<proteinExistence type="predicted"/>
<evidence type="ECO:0000313" key="6">
    <source>
        <dbReference type="Proteomes" id="UP000553776"/>
    </source>
</evidence>
<sequence length="375" mass="41050">MNGSGQEETPALNRKGKRNLLLLALAVAMGASPAAAGLSAEKASAAAPAYKIISQAFKIDGRALSISALNTDNTTYVALRVLSENLGLQTKWDKAKQTVTVTGHGRVLVMNLKTGETRLNDQAIYGLPAIVQDNTTYLPFRFLMERLGYSIGYDAATRGIEVVKIKENDLKIGTVTIAQSDAKKALTLEVNYPQISGLADAAVQKKINDYLKSEAEAHAKYGRETLEEAAKANAEYAADNPGERLLPVSYQGSYYVTYNENGKLSLYVDYYEYTGGAHGGTVRVPYTFDLSTGTLLTLKEAARNNADYVKIINAAIREGIKKQNLEPLLNPFETIEPDRPFYLNHNGLVVYFEQYEYTPYAAGMPEFVIPLKSFG</sequence>
<dbReference type="Proteomes" id="UP000553776">
    <property type="component" value="Unassembled WGS sequence"/>
</dbReference>